<feature type="region of interest" description="Disordered" evidence="1">
    <location>
        <begin position="251"/>
        <end position="277"/>
    </location>
</feature>
<dbReference type="InterPro" id="IPR010380">
    <property type="entry name" value="DUF975"/>
</dbReference>
<dbReference type="AlphaFoldDB" id="A0A9X6ST46"/>
<feature type="compositionally biased region" description="Basic and acidic residues" evidence="1">
    <location>
        <begin position="266"/>
        <end position="277"/>
    </location>
</feature>
<name>A0A9X6ST46_BACCE</name>
<feature type="transmembrane region" description="Helical" evidence="2">
    <location>
        <begin position="105"/>
        <end position="138"/>
    </location>
</feature>
<dbReference type="PANTHER" id="PTHR40076">
    <property type="entry name" value="MEMBRANE PROTEIN-RELATED"/>
    <property type="match status" value="1"/>
</dbReference>
<evidence type="ECO:0000313" key="4">
    <source>
        <dbReference type="Proteomes" id="UP000219922"/>
    </source>
</evidence>
<dbReference type="Proteomes" id="UP000219922">
    <property type="component" value="Unassembled WGS sequence"/>
</dbReference>
<dbReference type="EMBL" id="NVMX01000137">
    <property type="protein sequence ID" value="PDZ94680.1"/>
    <property type="molecule type" value="Genomic_DNA"/>
</dbReference>
<feature type="transmembrane region" description="Helical" evidence="2">
    <location>
        <begin position="66"/>
        <end position="84"/>
    </location>
</feature>
<feature type="transmembrane region" description="Helical" evidence="2">
    <location>
        <begin position="26"/>
        <end position="46"/>
    </location>
</feature>
<evidence type="ECO:0000313" key="3">
    <source>
        <dbReference type="EMBL" id="PDZ94680.1"/>
    </source>
</evidence>
<protein>
    <recommendedName>
        <fullName evidence="5">DUF975 family protein</fullName>
    </recommendedName>
</protein>
<reference evidence="3 4" key="1">
    <citation type="submission" date="2017-09" db="EMBL/GenBank/DDBJ databases">
        <title>Large-scale bioinformatics analysis of Bacillus genomes uncovers conserved roles of natural products in bacterial physiology.</title>
        <authorList>
            <consortium name="Agbiome Team Llc"/>
            <person name="Bleich R.M."/>
            <person name="Grubbs K.J."/>
            <person name="Santa Maria K.C."/>
            <person name="Allen S.E."/>
            <person name="Farag S."/>
            <person name="Shank E.A."/>
            <person name="Bowers A."/>
        </authorList>
    </citation>
    <scope>NUCLEOTIDE SEQUENCE [LARGE SCALE GENOMIC DNA]</scope>
    <source>
        <strain evidence="3 4">AFS092789</strain>
    </source>
</reference>
<dbReference type="Pfam" id="PF06161">
    <property type="entry name" value="DUF975"/>
    <property type="match status" value="1"/>
</dbReference>
<gene>
    <name evidence="3" type="ORF">CON36_32530</name>
</gene>
<evidence type="ECO:0008006" key="5">
    <source>
        <dbReference type="Google" id="ProtNLM"/>
    </source>
</evidence>
<evidence type="ECO:0000256" key="2">
    <source>
        <dbReference type="SAM" id="Phobius"/>
    </source>
</evidence>
<organism evidence="3 4">
    <name type="scientific">Bacillus cereus</name>
    <dbReference type="NCBI Taxonomy" id="1396"/>
    <lineage>
        <taxon>Bacteria</taxon>
        <taxon>Bacillati</taxon>
        <taxon>Bacillota</taxon>
        <taxon>Bacilli</taxon>
        <taxon>Bacillales</taxon>
        <taxon>Bacillaceae</taxon>
        <taxon>Bacillus</taxon>
        <taxon>Bacillus cereus group</taxon>
    </lineage>
</organism>
<keyword evidence="2" id="KW-1133">Transmembrane helix</keyword>
<feature type="transmembrane region" description="Helical" evidence="2">
    <location>
        <begin position="205"/>
        <end position="231"/>
    </location>
</feature>
<sequence>MEVKNVKFSELKSNALETIKPHKKTLYKGAGIFLFVTAIFMLASIILTANNHDAAADNIDAIRDLLIYPIILANIAMVAKVYKGETIKASDALENYSSLKRFGKALWAYILPALYILLWTLPVIIITLVITAIAGISFDDINSFAPSVGAICSVVVLVIGVVGISIVKGLQYALNPYILGDNPDISVNESITLSKELMKGYKRKFFLFGLSFIGWALLILPTLGLILIWLLPYCAAATYEFYNHIKREKAEENKAVSDNETVNTDENAKADETTDAE</sequence>
<feature type="transmembrane region" description="Helical" evidence="2">
    <location>
        <begin position="144"/>
        <end position="167"/>
    </location>
</feature>
<evidence type="ECO:0000256" key="1">
    <source>
        <dbReference type="SAM" id="MobiDB-lite"/>
    </source>
</evidence>
<dbReference type="PANTHER" id="PTHR40076:SF1">
    <property type="entry name" value="MEMBRANE PROTEIN"/>
    <property type="match status" value="1"/>
</dbReference>
<proteinExistence type="predicted"/>
<keyword evidence="2" id="KW-0472">Membrane</keyword>
<accession>A0A9X6ST46</accession>
<comment type="caution">
    <text evidence="3">The sequence shown here is derived from an EMBL/GenBank/DDBJ whole genome shotgun (WGS) entry which is preliminary data.</text>
</comment>
<keyword evidence="2" id="KW-0812">Transmembrane</keyword>